<evidence type="ECO:0000259" key="11">
    <source>
        <dbReference type="Pfam" id="PF02706"/>
    </source>
</evidence>
<sequence>MNRDVAITADNRSLSDRVTVSRSPAQAEVRLHHAPKLDLPTLLRIVREWRWLILGAIALGLAGGVIATVLTTPLYKAFVTLEVNPPVVEVSDEQTRQRAQSGDTWDFLQTQVGLLGSRSLAERVAQDLNLAGNPRFAGEGGSVADRLKTATARVAGGLAVQAPEEGRLVRFSYTSDDPQLAAQVANGVADSFINSNLQRRFEASAYARRFLERQIAKTRNDLERSERQLVAYAQSQGIISLGTGVGSDGKSESTGSLQGESLVALNQALATATARRVAAEGAYRSAQASGATSEVNTSTQPMRQARAGLEAEYQEKRTLLKPDHPDMVSLRSRIEELDRQIARETSQVAGGRNNSLAQEYRGALSAEQALQSRVNALRGSVLDLRGRSVRYNILQREVDTNRGLYDALLQRYKEIGVAGGIGAAPVSIVDRAEVPGGPFKPSLPFNLLAGLGVGLLGGLGLAVGLEFLNDTVKTREDVRTKLQLAALGAVPRRSGKGSFVEDLQDPGSAVSEAYAAIAASLRFSTEEGVPRSLLVTSTEAGEGKSSTALALAQNFARQGRTVLLIDGDLRKPSFKAADDDQGLTKLLTNHDDVGSHVLPTQFESLWLLPCGPLPPNPADLLSTPRFGQVLSEATSQFDAVIVDAPPVLGLADAPLLASLVAGVLFAVQSGKTRTRAAVEALNRLEASGAHILGAVLTKSAENESGYGYYNYRYGAVEDGRREKIVMIPHRADV</sequence>
<evidence type="ECO:0000259" key="12">
    <source>
        <dbReference type="Pfam" id="PF13807"/>
    </source>
</evidence>
<evidence type="ECO:0000256" key="2">
    <source>
        <dbReference type="ARBA" id="ARBA00022475"/>
    </source>
</evidence>
<evidence type="ECO:0000313" key="13">
    <source>
        <dbReference type="EMBL" id="CAA9498965.1"/>
    </source>
</evidence>
<feature type="transmembrane region" description="Helical" evidence="9">
    <location>
        <begin position="51"/>
        <end position="75"/>
    </location>
</feature>
<gene>
    <name evidence="13" type="ORF">AVDCRST_MAG09-547</name>
</gene>
<keyword evidence="3 9" id="KW-0812">Transmembrane</keyword>
<keyword evidence="5" id="KW-0067">ATP-binding</keyword>
<dbReference type="Pfam" id="PF02706">
    <property type="entry name" value="Wzz"/>
    <property type="match status" value="1"/>
</dbReference>
<dbReference type="GO" id="GO:0005524">
    <property type="term" value="F:ATP binding"/>
    <property type="evidence" value="ECO:0007669"/>
    <property type="project" value="UniProtKB-KW"/>
</dbReference>
<dbReference type="NCBIfam" id="TIGR01007">
    <property type="entry name" value="eps_fam"/>
    <property type="match status" value="1"/>
</dbReference>
<feature type="domain" description="CobQ/CobB/MinD/ParA nucleotide binding" evidence="10">
    <location>
        <begin position="534"/>
        <end position="701"/>
    </location>
</feature>
<dbReference type="Pfam" id="PF01656">
    <property type="entry name" value="CbiA"/>
    <property type="match status" value="1"/>
</dbReference>
<protein>
    <submittedName>
        <fullName evidence="13">Tyrosine-protein kinase</fullName>
        <ecNumber evidence="13">2.7.10.2</ecNumber>
    </submittedName>
</protein>
<keyword evidence="13" id="KW-0418">Kinase</keyword>
<comment type="subcellular location">
    <subcellularLocation>
        <location evidence="1">Cell membrane</location>
        <topology evidence="1">Multi-pass membrane protein</topology>
    </subcellularLocation>
</comment>
<dbReference type="CDD" id="cd05387">
    <property type="entry name" value="BY-kinase"/>
    <property type="match status" value="1"/>
</dbReference>
<dbReference type="AlphaFoldDB" id="A0A6J4SL48"/>
<name>A0A6J4SL48_9SPHN</name>
<dbReference type="InterPro" id="IPR005702">
    <property type="entry name" value="Wzc-like_C"/>
</dbReference>
<dbReference type="InterPro" id="IPR027417">
    <property type="entry name" value="P-loop_NTPase"/>
</dbReference>
<feature type="coiled-coil region" evidence="8">
    <location>
        <begin position="208"/>
        <end position="235"/>
    </location>
</feature>
<proteinExistence type="predicted"/>
<evidence type="ECO:0000256" key="9">
    <source>
        <dbReference type="SAM" id="Phobius"/>
    </source>
</evidence>
<keyword evidence="4" id="KW-0547">Nucleotide-binding</keyword>
<dbReference type="InterPro" id="IPR032807">
    <property type="entry name" value="GNVR"/>
</dbReference>
<dbReference type="Pfam" id="PF13807">
    <property type="entry name" value="GNVR"/>
    <property type="match status" value="1"/>
</dbReference>
<dbReference type="InterPro" id="IPR002586">
    <property type="entry name" value="CobQ/CobB/MinD/ParA_Nub-bd_dom"/>
</dbReference>
<evidence type="ECO:0000256" key="3">
    <source>
        <dbReference type="ARBA" id="ARBA00022692"/>
    </source>
</evidence>
<feature type="domain" description="Tyrosine-protein kinase G-rich" evidence="12">
    <location>
        <begin position="394"/>
        <end position="463"/>
    </location>
</feature>
<dbReference type="PANTHER" id="PTHR32309">
    <property type="entry name" value="TYROSINE-PROTEIN KINASE"/>
    <property type="match status" value="1"/>
</dbReference>
<keyword evidence="2" id="KW-1003">Cell membrane</keyword>
<dbReference type="SUPFAM" id="SSF52540">
    <property type="entry name" value="P-loop containing nucleoside triphosphate hydrolases"/>
    <property type="match status" value="1"/>
</dbReference>
<dbReference type="InterPro" id="IPR050445">
    <property type="entry name" value="Bact_polysacc_biosynth/exp"/>
</dbReference>
<dbReference type="EMBL" id="CADCVZ010000014">
    <property type="protein sequence ID" value="CAA9498965.1"/>
    <property type="molecule type" value="Genomic_DNA"/>
</dbReference>
<keyword evidence="8" id="KW-0175">Coiled coil</keyword>
<evidence type="ECO:0000256" key="4">
    <source>
        <dbReference type="ARBA" id="ARBA00022741"/>
    </source>
</evidence>
<accession>A0A6J4SL48</accession>
<evidence type="ECO:0000256" key="1">
    <source>
        <dbReference type="ARBA" id="ARBA00004651"/>
    </source>
</evidence>
<dbReference type="PANTHER" id="PTHR32309:SF13">
    <property type="entry name" value="FERRIC ENTEROBACTIN TRANSPORT PROTEIN FEPE"/>
    <property type="match status" value="1"/>
</dbReference>
<dbReference type="GO" id="GO:0005886">
    <property type="term" value="C:plasma membrane"/>
    <property type="evidence" value="ECO:0007669"/>
    <property type="project" value="UniProtKB-SubCell"/>
</dbReference>
<dbReference type="EC" id="2.7.10.2" evidence="13"/>
<reference evidence="13" key="1">
    <citation type="submission" date="2020-02" db="EMBL/GenBank/DDBJ databases">
        <authorList>
            <person name="Meier V. D."/>
        </authorList>
    </citation>
    <scope>NUCLEOTIDE SEQUENCE</scope>
    <source>
        <strain evidence="13">AVDCRST_MAG09</strain>
    </source>
</reference>
<dbReference type="GO" id="GO:0004715">
    <property type="term" value="F:non-membrane spanning protein tyrosine kinase activity"/>
    <property type="evidence" value="ECO:0007669"/>
    <property type="project" value="UniProtKB-EC"/>
</dbReference>
<feature type="domain" description="Polysaccharide chain length determinant N-terminal" evidence="11">
    <location>
        <begin position="36"/>
        <end position="128"/>
    </location>
</feature>
<evidence type="ECO:0000256" key="8">
    <source>
        <dbReference type="SAM" id="Coils"/>
    </source>
</evidence>
<dbReference type="RefSeq" id="WP_294172158.1">
    <property type="nucleotide sequence ID" value="NZ_CADCVZ010000014.1"/>
</dbReference>
<evidence type="ECO:0000259" key="10">
    <source>
        <dbReference type="Pfam" id="PF01656"/>
    </source>
</evidence>
<dbReference type="InterPro" id="IPR003856">
    <property type="entry name" value="LPS_length_determ_N"/>
</dbReference>
<evidence type="ECO:0000256" key="5">
    <source>
        <dbReference type="ARBA" id="ARBA00022840"/>
    </source>
</evidence>
<keyword evidence="6 9" id="KW-1133">Transmembrane helix</keyword>
<keyword evidence="7 9" id="KW-0472">Membrane</keyword>
<keyword evidence="13" id="KW-0808">Transferase</keyword>
<evidence type="ECO:0000256" key="6">
    <source>
        <dbReference type="ARBA" id="ARBA00022989"/>
    </source>
</evidence>
<dbReference type="Gene3D" id="3.40.50.300">
    <property type="entry name" value="P-loop containing nucleotide triphosphate hydrolases"/>
    <property type="match status" value="1"/>
</dbReference>
<evidence type="ECO:0000256" key="7">
    <source>
        <dbReference type="ARBA" id="ARBA00023136"/>
    </source>
</evidence>
<organism evidence="13">
    <name type="scientific">uncultured Sphingomonas sp</name>
    <dbReference type="NCBI Taxonomy" id="158754"/>
    <lineage>
        <taxon>Bacteria</taxon>
        <taxon>Pseudomonadati</taxon>
        <taxon>Pseudomonadota</taxon>
        <taxon>Alphaproteobacteria</taxon>
        <taxon>Sphingomonadales</taxon>
        <taxon>Sphingomonadaceae</taxon>
        <taxon>Sphingomonas</taxon>
        <taxon>environmental samples</taxon>
    </lineage>
</organism>